<keyword evidence="2" id="KW-1185">Reference proteome</keyword>
<dbReference type="Proteomes" id="UP001056384">
    <property type="component" value="Chromosome 3"/>
</dbReference>
<dbReference type="EMBL" id="CP099420">
    <property type="protein sequence ID" value="USW51264.1"/>
    <property type="molecule type" value="Genomic_DNA"/>
</dbReference>
<evidence type="ECO:0000313" key="1">
    <source>
        <dbReference type="EMBL" id="USW51264.1"/>
    </source>
</evidence>
<dbReference type="AlphaFoldDB" id="A0A9Q9AN99"/>
<reference evidence="1" key="1">
    <citation type="submission" date="2022-06" db="EMBL/GenBank/DDBJ databases">
        <title>Complete genome sequences of two strains of the flax pathogen Septoria linicola.</title>
        <authorList>
            <person name="Lapalu N."/>
            <person name="Simon A."/>
            <person name="Demenou B."/>
            <person name="Paumier D."/>
            <person name="Guillot M.-P."/>
            <person name="Gout L."/>
            <person name="Valade R."/>
        </authorList>
    </citation>
    <scope>NUCLEOTIDE SEQUENCE</scope>
    <source>
        <strain evidence="1">SE15195</strain>
    </source>
</reference>
<evidence type="ECO:0000313" key="2">
    <source>
        <dbReference type="Proteomes" id="UP001056384"/>
    </source>
</evidence>
<accession>A0A9Q9AN99</accession>
<gene>
    <name evidence="1" type="ORF">Slin15195_G045830</name>
</gene>
<proteinExistence type="predicted"/>
<protein>
    <submittedName>
        <fullName evidence="1">Uncharacterized protein</fullName>
    </submittedName>
</protein>
<organism evidence="1 2">
    <name type="scientific">Septoria linicola</name>
    <dbReference type="NCBI Taxonomy" id="215465"/>
    <lineage>
        <taxon>Eukaryota</taxon>
        <taxon>Fungi</taxon>
        <taxon>Dikarya</taxon>
        <taxon>Ascomycota</taxon>
        <taxon>Pezizomycotina</taxon>
        <taxon>Dothideomycetes</taxon>
        <taxon>Dothideomycetidae</taxon>
        <taxon>Mycosphaerellales</taxon>
        <taxon>Mycosphaerellaceae</taxon>
        <taxon>Septoria</taxon>
    </lineage>
</organism>
<name>A0A9Q9AN99_9PEZI</name>
<sequence>MQLAANTANSVVMTTIIWRSRNSSPVSYKRSLQGTSKASMGPLTSGQVTGYLSRPLLKDHMKRVRSLLEAQTEIRENSGVPGRSYGQCLRTQFISAAFPADFNASAHLREADAAVKCVQAQYYRSILAVTPFHFPEKSHKKVDYYQLMLQPPIS</sequence>